<reference evidence="4" key="1">
    <citation type="journal article" date="2014" name="Proc. Natl. Acad. Sci. U.S.A.">
        <title>Extensive sampling of basidiomycete genomes demonstrates inadequacy of the white-rot/brown-rot paradigm for wood decay fungi.</title>
        <authorList>
            <person name="Riley R."/>
            <person name="Salamov A.A."/>
            <person name="Brown D.W."/>
            <person name="Nagy L.G."/>
            <person name="Floudas D."/>
            <person name="Held B.W."/>
            <person name="Levasseur A."/>
            <person name="Lombard V."/>
            <person name="Morin E."/>
            <person name="Otillar R."/>
            <person name="Lindquist E.A."/>
            <person name="Sun H."/>
            <person name="LaButti K.M."/>
            <person name="Schmutz J."/>
            <person name="Jabbour D."/>
            <person name="Luo H."/>
            <person name="Baker S.E."/>
            <person name="Pisabarro A.G."/>
            <person name="Walton J.D."/>
            <person name="Blanchette R.A."/>
            <person name="Henrissat B."/>
            <person name="Martin F."/>
            <person name="Cullen D."/>
            <person name="Hibbett D.S."/>
            <person name="Grigoriev I.V."/>
        </authorList>
    </citation>
    <scope>NUCLEOTIDE SEQUENCE [LARGE SCALE GENOMIC DNA]</scope>
    <source>
        <strain evidence="4">FD-172 SS1</strain>
    </source>
</reference>
<keyword evidence="4" id="KW-1185">Reference proteome</keyword>
<evidence type="ECO:0000313" key="3">
    <source>
        <dbReference type="EMBL" id="KDQ21485.1"/>
    </source>
</evidence>
<dbReference type="EMBL" id="KL198016">
    <property type="protein sequence ID" value="KDQ21485.1"/>
    <property type="molecule type" value="Genomic_DNA"/>
</dbReference>
<dbReference type="Proteomes" id="UP000027195">
    <property type="component" value="Unassembled WGS sequence"/>
</dbReference>
<accession>A0A067N3E0</accession>
<dbReference type="HOGENOM" id="CLU_1427766_0_0_1"/>
<gene>
    <name evidence="3" type="ORF">BOTBODRAFT_25932</name>
</gene>
<organism evidence="3 4">
    <name type="scientific">Botryobasidium botryosum (strain FD-172 SS1)</name>
    <dbReference type="NCBI Taxonomy" id="930990"/>
    <lineage>
        <taxon>Eukaryota</taxon>
        <taxon>Fungi</taxon>
        <taxon>Dikarya</taxon>
        <taxon>Basidiomycota</taxon>
        <taxon>Agaricomycotina</taxon>
        <taxon>Agaricomycetes</taxon>
        <taxon>Cantharellales</taxon>
        <taxon>Botryobasidiaceae</taxon>
        <taxon>Botryobasidium</taxon>
    </lineage>
</organism>
<protein>
    <submittedName>
        <fullName evidence="3">Uncharacterized protein</fullName>
    </submittedName>
</protein>
<evidence type="ECO:0000256" key="2">
    <source>
        <dbReference type="SAM" id="MobiDB-lite"/>
    </source>
</evidence>
<feature type="coiled-coil region" evidence="1">
    <location>
        <begin position="12"/>
        <end position="39"/>
    </location>
</feature>
<feature type="compositionally biased region" description="Acidic residues" evidence="2">
    <location>
        <begin position="175"/>
        <end position="186"/>
    </location>
</feature>
<dbReference type="STRING" id="930990.A0A067N3E0"/>
<dbReference type="OrthoDB" id="2755069at2759"/>
<sequence>MAPTQSNKKMSMKELQAANDALQAKLEQSQQKYSQLDIKYRKNKAAQKKLRRDVVVIPKPKGEHGRDFNVQCEMGLDGPGRRGLYLNILATVRDLIAAEGLDRTLWFRQQDPVKMARLYVTARDRFPLLKQFRNDWATAEIVKQALRNSRHNSRNKGAVPNSGIGPTFENGNADEMMDDESGSDAE</sequence>
<feature type="region of interest" description="Disordered" evidence="2">
    <location>
        <begin position="148"/>
        <end position="186"/>
    </location>
</feature>
<dbReference type="AlphaFoldDB" id="A0A067N3E0"/>
<proteinExistence type="predicted"/>
<dbReference type="InParanoid" id="A0A067N3E0"/>
<name>A0A067N3E0_BOTB1</name>
<keyword evidence="1" id="KW-0175">Coiled coil</keyword>
<evidence type="ECO:0000313" key="4">
    <source>
        <dbReference type="Proteomes" id="UP000027195"/>
    </source>
</evidence>
<evidence type="ECO:0000256" key="1">
    <source>
        <dbReference type="SAM" id="Coils"/>
    </source>
</evidence>